<dbReference type="GO" id="GO:0043548">
    <property type="term" value="F:phosphatidylinositol 3-kinase binding"/>
    <property type="evidence" value="ECO:0007669"/>
    <property type="project" value="TreeGrafter"/>
</dbReference>
<reference evidence="3 4" key="1">
    <citation type="submission" date="2016-04" db="EMBL/GenBank/DDBJ databases">
        <title>The genome of Intoshia linei affirms orthonectids as highly simplified spiralians.</title>
        <authorList>
            <person name="Mikhailov K.V."/>
            <person name="Slusarev G.S."/>
            <person name="Nikitin M.A."/>
            <person name="Logacheva M.D."/>
            <person name="Penin A."/>
            <person name="Aleoshin V."/>
            <person name="Panchin Y.V."/>
        </authorList>
    </citation>
    <scope>NUCLEOTIDE SEQUENCE [LARGE SCALE GENOMIC DNA]</scope>
    <source>
        <strain evidence="3">Intl2013</strain>
        <tissue evidence="3">Whole animal</tissue>
    </source>
</reference>
<dbReference type="PANTHER" id="PTHR12768">
    <property type="entry name" value="BECLIN 1"/>
    <property type="match status" value="1"/>
</dbReference>
<dbReference type="GO" id="GO:0000407">
    <property type="term" value="C:phagophore assembly site"/>
    <property type="evidence" value="ECO:0007669"/>
    <property type="project" value="TreeGrafter"/>
</dbReference>
<proteinExistence type="inferred from homology"/>
<dbReference type="GO" id="GO:0030674">
    <property type="term" value="F:protein-macromolecule adaptor activity"/>
    <property type="evidence" value="ECO:0007669"/>
    <property type="project" value="TreeGrafter"/>
</dbReference>
<comment type="caution">
    <text evidence="3">The sequence shown here is derived from an EMBL/GenBank/DDBJ whole genome shotgun (WGS) entry which is preliminary data.</text>
</comment>
<dbReference type="Proteomes" id="UP000078046">
    <property type="component" value="Unassembled WGS sequence"/>
</dbReference>
<evidence type="ECO:0000259" key="2">
    <source>
        <dbReference type="Pfam" id="PF04111"/>
    </source>
</evidence>
<dbReference type="Gene3D" id="1.10.418.40">
    <property type="entry name" value="Autophagy protein 6/Beclin 1"/>
    <property type="match status" value="1"/>
</dbReference>
<evidence type="ECO:0000313" key="4">
    <source>
        <dbReference type="Proteomes" id="UP000078046"/>
    </source>
</evidence>
<accession>A0A177AVE2</accession>
<keyword evidence="4" id="KW-1185">Reference proteome</keyword>
<dbReference type="PANTHER" id="PTHR12768:SF4">
    <property type="entry name" value="BECLIN-1"/>
    <property type="match status" value="1"/>
</dbReference>
<dbReference type="EMBL" id="LWCA01001087">
    <property type="protein sequence ID" value="OAF65955.1"/>
    <property type="molecule type" value="Genomic_DNA"/>
</dbReference>
<sequence>RYHIEKNEYLHRKLAISEAHSSIKNQINYVKDQFSRLVKTNVFKSTFQIWFKDSIGTINGFRMGWLPEMNITCDEINFGFGQCVLLLNSMARKIGIDFEKYRMVSFGNESYIEELSVKCTKKLILYMPHTLKYTPNKEFDKGLVAFLACKNLLSKKLMRMDNSIIFPYIIESDRLLDQHNKSAYSIRTVNNTQEQWTRALKFMLSNLKWGIAFVSSYYYNECDIRKDI</sequence>
<dbReference type="GO" id="GO:0034271">
    <property type="term" value="C:phosphatidylinositol 3-kinase complex, class III, type I"/>
    <property type="evidence" value="ECO:0007669"/>
    <property type="project" value="TreeGrafter"/>
</dbReference>
<dbReference type="GO" id="GO:0045324">
    <property type="term" value="P:late endosome to vacuole transport"/>
    <property type="evidence" value="ECO:0007669"/>
    <property type="project" value="TreeGrafter"/>
</dbReference>
<feature type="non-terminal residue" evidence="3">
    <location>
        <position position="1"/>
    </location>
</feature>
<dbReference type="AlphaFoldDB" id="A0A177AVE2"/>
<dbReference type="GO" id="GO:0000423">
    <property type="term" value="P:mitophagy"/>
    <property type="evidence" value="ECO:0007669"/>
    <property type="project" value="TreeGrafter"/>
</dbReference>
<gene>
    <name evidence="3" type="ORF">A3Q56_06321</name>
</gene>
<dbReference type="InterPro" id="IPR038274">
    <property type="entry name" value="Atg6/Beclin_C_sf"/>
</dbReference>
<feature type="domain" description="Atg6 BARA" evidence="2">
    <location>
        <begin position="37"/>
        <end position="216"/>
    </location>
</feature>
<dbReference type="InterPro" id="IPR040455">
    <property type="entry name" value="Atg6_BARA"/>
</dbReference>
<dbReference type="GO" id="GO:0006995">
    <property type="term" value="P:cellular response to nitrogen starvation"/>
    <property type="evidence" value="ECO:0007669"/>
    <property type="project" value="TreeGrafter"/>
</dbReference>
<dbReference type="OrthoDB" id="20368at2759"/>
<dbReference type="GO" id="GO:0034272">
    <property type="term" value="C:phosphatidylinositol 3-kinase complex, class III, type II"/>
    <property type="evidence" value="ECO:0007669"/>
    <property type="project" value="TreeGrafter"/>
</dbReference>
<dbReference type="Pfam" id="PF04111">
    <property type="entry name" value="APG6"/>
    <property type="match status" value="1"/>
</dbReference>
<dbReference type="GO" id="GO:0000045">
    <property type="term" value="P:autophagosome assembly"/>
    <property type="evidence" value="ECO:0007669"/>
    <property type="project" value="TreeGrafter"/>
</dbReference>
<name>A0A177AVE2_9BILA</name>
<dbReference type="InterPro" id="IPR007243">
    <property type="entry name" value="Atg6/Beclin"/>
</dbReference>
<comment type="similarity">
    <text evidence="1">Belongs to the beclin family.</text>
</comment>
<evidence type="ECO:0000313" key="3">
    <source>
        <dbReference type="EMBL" id="OAF65955.1"/>
    </source>
</evidence>
<protein>
    <recommendedName>
        <fullName evidence="2">Atg6 BARA domain-containing protein</fullName>
    </recommendedName>
</protein>
<evidence type="ECO:0000256" key="1">
    <source>
        <dbReference type="ARBA" id="ARBA00005965"/>
    </source>
</evidence>
<organism evidence="3 4">
    <name type="scientific">Intoshia linei</name>
    <dbReference type="NCBI Taxonomy" id="1819745"/>
    <lineage>
        <taxon>Eukaryota</taxon>
        <taxon>Metazoa</taxon>
        <taxon>Spiralia</taxon>
        <taxon>Lophotrochozoa</taxon>
        <taxon>Mesozoa</taxon>
        <taxon>Orthonectida</taxon>
        <taxon>Rhopaluridae</taxon>
        <taxon>Intoshia</taxon>
    </lineage>
</organism>